<keyword evidence="2" id="KW-1185">Reference proteome</keyword>
<protein>
    <submittedName>
        <fullName evidence="1">Uncharacterized protein</fullName>
    </submittedName>
</protein>
<sequence length="123" mass="14126">MALDFNIALVSPEYKEAIFSRGSLELTHTLIKLVEPELAHQINILLSNQPVERLNYQPENIHLDSFYVSLNSRQVRRIVEVLSLTINSKPKESTLGTIVLAKSLFEEWMKLAAAMMHELNRHE</sequence>
<dbReference type="EMBL" id="FOLO01000018">
    <property type="protein sequence ID" value="SFC78428.1"/>
    <property type="molecule type" value="Genomic_DNA"/>
</dbReference>
<gene>
    <name evidence="1" type="ORF">SAMN02745724_02532</name>
</gene>
<proteinExistence type="predicted"/>
<reference evidence="1 2" key="1">
    <citation type="submission" date="2016-10" db="EMBL/GenBank/DDBJ databases">
        <authorList>
            <person name="de Groot N.N."/>
        </authorList>
    </citation>
    <scope>NUCLEOTIDE SEQUENCE [LARGE SCALE GENOMIC DNA]</scope>
    <source>
        <strain evidence="1 2">DSM 6059</strain>
    </source>
</reference>
<dbReference type="STRING" id="1123010.SAMN02745724_02532"/>
<evidence type="ECO:0000313" key="1">
    <source>
        <dbReference type="EMBL" id="SFC78428.1"/>
    </source>
</evidence>
<dbReference type="Proteomes" id="UP000198862">
    <property type="component" value="Unassembled WGS sequence"/>
</dbReference>
<name>A0A1I1M5H2_9GAMM</name>
<dbReference type="AlphaFoldDB" id="A0A1I1M5H2"/>
<dbReference type="OrthoDB" id="5705600at2"/>
<evidence type="ECO:0000313" key="2">
    <source>
        <dbReference type="Proteomes" id="UP000198862"/>
    </source>
</evidence>
<accession>A0A1I1M5H2</accession>
<dbReference type="RefSeq" id="WP_091984324.1">
    <property type="nucleotide sequence ID" value="NZ_FOLO01000018.1"/>
</dbReference>
<organism evidence="1 2">
    <name type="scientific">Pseudoalteromonas denitrificans DSM 6059</name>
    <dbReference type="NCBI Taxonomy" id="1123010"/>
    <lineage>
        <taxon>Bacteria</taxon>
        <taxon>Pseudomonadati</taxon>
        <taxon>Pseudomonadota</taxon>
        <taxon>Gammaproteobacteria</taxon>
        <taxon>Alteromonadales</taxon>
        <taxon>Pseudoalteromonadaceae</taxon>
        <taxon>Pseudoalteromonas</taxon>
    </lineage>
</organism>